<dbReference type="GO" id="GO:0005506">
    <property type="term" value="F:iron ion binding"/>
    <property type="evidence" value="ECO:0007669"/>
    <property type="project" value="InterPro"/>
</dbReference>
<evidence type="ECO:0000256" key="5">
    <source>
        <dbReference type="ARBA" id="ARBA00023004"/>
    </source>
</evidence>
<feature type="binding site" description="axial binding residue" evidence="7">
    <location>
        <position position="381"/>
    </location>
    <ligand>
        <name>heme</name>
        <dbReference type="ChEBI" id="CHEBI:30413"/>
    </ligand>
    <ligandPart>
        <name>Fe</name>
        <dbReference type="ChEBI" id="CHEBI:18248"/>
    </ligandPart>
</feature>
<dbReference type="EMBL" id="BSTJ01000011">
    <property type="protein sequence ID" value="GLY79399.1"/>
    <property type="molecule type" value="Genomic_DNA"/>
</dbReference>
<dbReference type="AlphaFoldDB" id="A0A9W6RPB9"/>
<dbReference type="InterPro" id="IPR036396">
    <property type="entry name" value="Cyt_P450_sf"/>
</dbReference>
<evidence type="ECO:0000256" key="2">
    <source>
        <dbReference type="ARBA" id="ARBA00022617"/>
    </source>
</evidence>
<dbReference type="PRINTS" id="PR00465">
    <property type="entry name" value="EP450IV"/>
</dbReference>
<keyword evidence="6 8" id="KW-0503">Monooxygenase</keyword>
<comment type="cofactor">
    <cofactor evidence="7">
        <name>heme</name>
        <dbReference type="ChEBI" id="CHEBI:30413"/>
    </cofactor>
</comment>
<evidence type="ECO:0000256" key="6">
    <source>
        <dbReference type="ARBA" id="ARBA00023033"/>
    </source>
</evidence>
<dbReference type="GO" id="GO:0004497">
    <property type="term" value="F:monooxygenase activity"/>
    <property type="evidence" value="ECO:0007669"/>
    <property type="project" value="UniProtKB-KW"/>
</dbReference>
<keyword evidence="4 8" id="KW-0560">Oxidoreductase</keyword>
<sequence length="431" mass="47699">MVATVIPTAPGRLPLLGHLPYLLRAPLPFMRSLRALGDVVVIHVAGKPMYVVNDSELVHRILVADVSRFDKGVQYDKLKALLGNGLSTATGVAHRDRRRLMQPAFHPQRVARYSTLMGDLASSMVDDWKDGEVIAVDEAMRRLSLMVVVGAMCSAELGADAVAVIQRDLPVVLRGIPWRALSPIESLERLPLPFNRNFAAANARLRRTVEELIERYRADGLDHNDLLSLLMSAHDAHTGAGLDDAAIRDEVVNLLFAGTETTGNALAWVWHALAANPDVEHLLHEEVDAGGSAYTRRVIREALRLYPPPWLITRRVREPVSLGGYDLPAGASVLFSPYATHRDPAVYPDAERFDPDRWSPERAREVPRHAYMTFGGGAHNCIGEGFALLEMTTVTATIAARVRLRPVDRTVEKASATLIPSRLRMRVERRE</sequence>
<dbReference type="InterPro" id="IPR017972">
    <property type="entry name" value="Cyt_P450_CS"/>
</dbReference>
<dbReference type="Proteomes" id="UP001165135">
    <property type="component" value="Unassembled WGS sequence"/>
</dbReference>
<evidence type="ECO:0000256" key="8">
    <source>
        <dbReference type="RuleBase" id="RU000461"/>
    </source>
</evidence>
<keyword evidence="5 7" id="KW-0408">Iron</keyword>
<evidence type="ECO:0000256" key="3">
    <source>
        <dbReference type="ARBA" id="ARBA00022723"/>
    </source>
</evidence>
<comment type="similarity">
    <text evidence="1 8">Belongs to the cytochrome P450 family.</text>
</comment>
<evidence type="ECO:0000313" key="9">
    <source>
        <dbReference type="EMBL" id="GLY79399.1"/>
    </source>
</evidence>
<keyword evidence="2 7" id="KW-0349">Heme</keyword>
<evidence type="ECO:0000313" key="10">
    <source>
        <dbReference type="Proteomes" id="UP001165135"/>
    </source>
</evidence>
<organism evidence="9 10">
    <name type="scientific">Actinoallomurus iriomotensis</name>
    <dbReference type="NCBI Taxonomy" id="478107"/>
    <lineage>
        <taxon>Bacteria</taxon>
        <taxon>Bacillati</taxon>
        <taxon>Actinomycetota</taxon>
        <taxon>Actinomycetes</taxon>
        <taxon>Streptosporangiales</taxon>
        <taxon>Thermomonosporaceae</taxon>
        <taxon>Actinoallomurus</taxon>
    </lineage>
</organism>
<dbReference type="GO" id="GO:0016705">
    <property type="term" value="F:oxidoreductase activity, acting on paired donors, with incorporation or reduction of molecular oxygen"/>
    <property type="evidence" value="ECO:0007669"/>
    <property type="project" value="InterPro"/>
</dbReference>
<dbReference type="PRINTS" id="PR00385">
    <property type="entry name" value="P450"/>
</dbReference>
<gene>
    <name evidence="9" type="ORF">Airi01_076660</name>
</gene>
<dbReference type="PANTHER" id="PTHR24291">
    <property type="entry name" value="CYTOCHROME P450 FAMILY 4"/>
    <property type="match status" value="1"/>
</dbReference>
<name>A0A9W6RPB9_9ACTN</name>
<proteinExistence type="inferred from homology"/>
<dbReference type="InterPro" id="IPR001128">
    <property type="entry name" value="Cyt_P450"/>
</dbReference>
<dbReference type="SUPFAM" id="SSF48264">
    <property type="entry name" value="Cytochrome P450"/>
    <property type="match status" value="1"/>
</dbReference>
<dbReference type="PROSITE" id="PS00086">
    <property type="entry name" value="CYTOCHROME_P450"/>
    <property type="match status" value="1"/>
</dbReference>
<dbReference type="InterPro" id="IPR002403">
    <property type="entry name" value="Cyt_P450_E_grp-IV"/>
</dbReference>
<protein>
    <submittedName>
        <fullName evidence="9">Cytochrome P450</fullName>
    </submittedName>
</protein>
<dbReference type="GO" id="GO:0020037">
    <property type="term" value="F:heme binding"/>
    <property type="evidence" value="ECO:0007669"/>
    <property type="project" value="InterPro"/>
</dbReference>
<evidence type="ECO:0000256" key="4">
    <source>
        <dbReference type="ARBA" id="ARBA00023002"/>
    </source>
</evidence>
<dbReference type="Pfam" id="PF00067">
    <property type="entry name" value="p450"/>
    <property type="match status" value="1"/>
</dbReference>
<accession>A0A9W6RPB9</accession>
<dbReference type="Gene3D" id="1.10.630.10">
    <property type="entry name" value="Cytochrome P450"/>
    <property type="match status" value="1"/>
</dbReference>
<reference evidence="9" key="1">
    <citation type="submission" date="2023-03" db="EMBL/GenBank/DDBJ databases">
        <title>Actinoallomurus iriomotensis NBRC 103681.</title>
        <authorList>
            <person name="Ichikawa N."/>
            <person name="Sato H."/>
            <person name="Tonouchi N."/>
        </authorList>
    </citation>
    <scope>NUCLEOTIDE SEQUENCE</scope>
    <source>
        <strain evidence="9">NBRC 103681</strain>
    </source>
</reference>
<keyword evidence="3 7" id="KW-0479">Metal-binding</keyword>
<dbReference type="CDD" id="cd11049">
    <property type="entry name" value="CYP170A1-like"/>
    <property type="match status" value="1"/>
</dbReference>
<dbReference type="PANTHER" id="PTHR24291:SF50">
    <property type="entry name" value="BIFUNCTIONAL ALBAFLAVENONE MONOOXYGENASE_TERPENE SYNTHASE"/>
    <property type="match status" value="1"/>
</dbReference>
<comment type="caution">
    <text evidence="9">The sequence shown here is derived from an EMBL/GenBank/DDBJ whole genome shotgun (WGS) entry which is preliminary data.</text>
</comment>
<evidence type="ECO:0000256" key="1">
    <source>
        <dbReference type="ARBA" id="ARBA00010617"/>
    </source>
</evidence>
<evidence type="ECO:0000256" key="7">
    <source>
        <dbReference type="PIRSR" id="PIRSR602403-1"/>
    </source>
</evidence>
<dbReference type="InterPro" id="IPR050196">
    <property type="entry name" value="Cytochrome_P450_Monoox"/>
</dbReference>